<accession>A0A8H6MLH5</accession>
<sequence length="300" mass="31613">MLVTLRVLVAALGLATKVLAQEQACYAPNGDIADNSTYIPCNKLGINQVGYFSSCCALDGDVEAQDVCSSSALCINRQGKPMRGFCTDMTWKSNACVPVCMDEESGGSSSNSSFLTPCNDGTETYCCGDSNTTCCGTDKAFSISVYGSLDPSPSQTPAAATGPDGLSGGAIAGVVIGCLAALALIIGAAFYFWRRRRQRNKTKGSDAPDEPGMGGKQELDATSAACKQKKIQEMETAANYQELDAPVAYCEMEQPERQLEPVELPAESFAEPRADPPPSEVDSTPESGVHRKPGRMGQGK</sequence>
<comment type="caution">
    <text evidence="4">The sequence shown here is derived from an EMBL/GenBank/DDBJ whole genome shotgun (WGS) entry which is preliminary data.</text>
</comment>
<keyword evidence="2" id="KW-0472">Membrane</keyword>
<dbReference type="Proteomes" id="UP000652219">
    <property type="component" value="Unassembled WGS sequence"/>
</dbReference>
<keyword evidence="2" id="KW-0812">Transmembrane</keyword>
<evidence type="ECO:0000313" key="5">
    <source>
        <dbReference type="Proteomes" id="UP000652219"/>
    </source>
</evidence>
<evidence type="ECO:0000256" key="1">
    <source>
        <dbReference type="SAM" id="MobiDB-lite"/>
    </source>
</evidence>
<dbReference type="EMBL" id="WIGN01000366">
    <property type="protein sequence ID" value="KAF6796511.1"/>
    <property type="molecule type" value="Genomic_DNA"/>
</dbReference>
<proteinExistence type="predicted"/>
<keyword evidence="2" id="KW-1133">Transmembrane helix</keyword>
<dbReference type="PANTHER" id="PTHR16861">
    <property type="entry name" value="GLYCOPROTEIN 38"/>
    <property type="match status" value="1"/>
</dbReference>
<feature type="region of interest" description="Disordered" evidence="1">
    <location>
        <begin position="251"/>
        <end position="300"/>
    </location>
</feature>
<feature type="transmembrane region" description="Helical" evidence="2">
    <location>
        <begin position="170"/>
        <end position="193"/>
    </location>
</feature>
<evidence type="ECO:0000256" key="3">
    <source>
        <dbReference type="SAM" id="SignalP"/>
    </source>
</evidence>
<evidence type="ECO:0000313" key="4">
    <source>
        <dbReference type="EMBL" id="KAF6796511.1"/>
    </source>
</evidence>
<gene>
    <name evidence="4" type="ORF">CSOJ01_13141</name>
</gene>
<keyword evidence="5" id="KW-1185">Reference proteome</keyword>
<name>A0A8H6MLH5_9PEZI</name>
<feature type="chain" id="PRO_5034288558" evidence="3">
    <location>
        <begin position="21"/>
        <end position="300"/>
    </location>
</feature>
<feature type="region of interest" description="Disordered" evidence="1">
    <location>
        <begin position="201"/>
        <end position="221"/>
    </location>
</feature>
<reference evidence="4 5" key="1">
    <citation type="journal article" date="2020" name="Phytopathology">
        <title>Genome Sequence Resources of Colletotrichum truncatum, C. plurivorum, C. musicola, and C. sojae: Four Species Pathogenic to Soybean (Glycine max).</title>
        <authorList>
            <person name="Rogerio F."/>
            <person name="Boufleur T.R."/>
            <person name="Ciampi-Guillardi M."/>
            <person name="Sukno S.A."/>
            <person name="Thon M.R."/>
            <person name="Massola Junior N.S."/>
            <person name="Baroncelli R."/>
        </authorList>
    </citation>
    <scope>NUCLEOTIDE SEQUENCE [LARGE SCALE GENOMIC DNA]</scope>
    <source>
        <strain evidence="4 5">LFN0009</strain>
    </source>
</reference>
<dbReference type="PANTHER" id="PTHR16861:SF4">
    <property type="entry name" value="SH3 DOMAIN PROTEIN (AFU_ORTHOLOGUE AFUA_1G13610)"/>
    <property type="match status" value="1"/>
</dbReference>
<evidence type="ECO:0000256" key="2">
    <source>
        <dbReference type="SAM" id="Phobius"/>
    </source>
</evidence>
<dbReference type="AlphaFoldDB" id="A0A8H6MLH5"/>
<organism evidence="4 5">
    <name type="scientific">Colletotrichum sojae</name>
    <dbReference type="NCBI Taxonomy" id="2175907"/>
    <lineage>
        <taxon>Eukaryota</taxon>
        <taxon>Fungi</taxon>
        <taxon>Dikarya</taxon>
        <taxon>Ascomycota</taxon>
        <taxon>Pezizomycotina</taxon>
        <taxon>Sordariomycetes</taxon>
        <taxon>Hypocreomycetidae</taxon>
        <taxon>Glomerellales</taxon>
        <taxon>Glomerellaceae</taxon>
        <taxon>Colletotrichum</taxon>
        <taxon>Colletotrichum orchidearum species complex</taxon>
    </lineage>
</organism>
<feature type="signal peptide" evidence="3">
    <location>
        <begin position="1"/>
        <end position="20"/>
    </location>
</feature>
<protein>
    <submittedName>
        <fullName evidence="4">Uncharacterized protein</fullName>
    </submittedName>
</protein>
<keyword evidence="3" id="KW-0732">Signal</keyword>